<dbReference type="CDD" id="cd00138">
    <property type="entry name" value="PLDc_SF"/>
    <property type="match status" value="1"/>
</dbReference>
<feature type="domain" description="PLD phosphodiesterase" evidence="1">
    <location>
        <begin position="404"/>
        <end position="426"/>
    </location>
</feature>
<dbReference type="PANTHER" id="PTHR21248">
    <property type="entry name" value="CARDIOLIPIN SYNTHASE"/>
    <property type="match status" value="1"/>
</dbReference>
<dbReference type="SMART" id="SM00155">
    <property type="entry name" value="PLDc"/>
    <property type="match status" value="2"/>
</dbReference>
<dbReference type="PROSITE" id="PS50035">
    <property type="entry name" value="PLD"/>
    <property type="match status" value="2"/>
</dbReference>
<dbReference type="Pfam" id="PF13091">
    <property type="entry name" value="PLDc_2"/>
    <property type="match status" value="1"/>
</dbReference>
<dbReference type="SUPFAM" id="SSF56024">
    <property type="entry name" value="Phospholipase D/nuclease"/>
    <property type="match status" value="2"/>
</dbReference>
<evidence type="ECO:0000313" key="3">
    <source>
        <dbReference type="Proteomes" id="UP001341245"/>
    </source>
</evidence>
<gene>
    <name evidence="2" type="ORF">QM012_002662</name>
</gene>
<feature type="domain" description="PLD phosphodiesterase" evidence="1">
    <location>
        <begin position="164"/>
        <end position="191"/>
    </location>
</feature>
<evidence type="ECO:0000313" key="2">
    <source>
        <dbReference type="EMBL" id="KAK6001331.1"/>
    </source>
</evidence>
<dbReference type="InterPro" id="IPR001736">
    <property type="entry name" value="PLipase_D/transphosphatidylase"/>
</dbReference>
<proteinExistence type="predicted"/>
<accession>A0ABR0TBE0</accession>
<comment type="caution">
    <text evidence="2">The sequence shown here is derived from an EMBL/GenBank/DDBJ whole genome shotgun (WGS) entry which is preliminary data.</text>
</comment>
<dbReference type="PANTHER" id="PTHR21248:SF11">
    <property type="entry name" value="PLD PHOSPHODIESTERASE DOMAIN-CONTAINING PROTEIN"/>
    <property type="match status" value="1"/>
</dbReference>
<name>A0ABR0TBE0_AURPU</name>
<evidence type="ECO:0000259" key="1">
    <source>
        <dbReference type="PROSITE" id="PS50035"/>
    </source>
</evidence>
<organism evidence="2 3">
    <name type="scientific">Aureobasidium pullulans</name>
    <name type="common">Black yeast</name>
    <name type="synonym">Pullularia pullulans</name>
    <dbReference type="NCBI Taxonomy" id="5580"/>
    <lineage>
        <taxon>Eukaryota</taxon>
        <taxon>Fungi</taxon>
        <taxon>Dikarya</taxon>
        <taxon>Ascomycota</taxon>
        <taxon>Pezizomycotina</taxon>
        <taxon>Dothideomycetes</taxon>
        <taxon>Dothideomycetidae</taxon>
        <taxon>Dothideales</taxon>
        <taxon>Saccotheciaceae</taxon>
        <taxon>Aureobasidium</taxon>
    </lineage>
</organism>
<reference evidence="2 3" key="1">
    <citation type="submission" date="2023-11" db="EMBL/GenBank/DDBJ databases">
        <title>Draft genome sequence and annotation of the polyextremotolerant black yeast-like fungus Aureobasidium pullulans NRRL 62042.</title>
        <authorList>
            <person name="Dielentheis-Frenken M.R.E."/>
            <person name="Wibberg D."/>
            <person name="Blank L.M."/>
            <person name="Tiso T."/>
        </authorList>
    </citation>
    <scope>NUCLEOTIDE SEQUENCE [LARGE SCALE GENOMIC DNA]</scope>
    <source>
        <strain evidence="2 3">NRRL 62042</strain>
    </source>
</reference>
<protein>
    <recommendedName>
        <fullName evidence="1">PLD phosphodiesterase domain-containing protein</fullName>
    </recommendedName>
</protein>
<sequence>MSSSKRDVTILQPWLGDLKAGYDRNITSQPNYFLHSTSASLITTSNLHSLHLGTGESIYTSLLPLIQSANEELILVTCFWATSATQKLVNDALRTLSEKGISKGRKMRVRICFSSSSILQKLLHPQTLNGKVYPPESWQSTLNLPHPDQLQGLDMQVKSIFLLPFSVMHPKFIIVDRKAAVLPSCNVSWEDWFEGAVTLTGPVVSCFVNFWKEFWAQQKDRDELVRLSVASEDQDLSAEISQDSQGQLPLHTPLSLKDIPTIFLVSPHHRNPDFRLPWQEHSAPPPTPLNTFLLRSLLSAEREVYIQTPNLTAAPILEAILSTLKRGINMHIVTSERLMILEQLVTAGTTTSRCIGKLISRYQDISFTSSPSDLEAGRAKPGRLKIDYFVPATRNGYGEPQQSHLKCTIVDQELVILGSGNLDRASWYTSQELGVAFFDQDFAQKLLESLTSVLQGRLKSVL</sequence>
<dbReference type="InterPro" id="IPR025202">
    <property type="entry name" value="PLD-like_dom"/>
</dbReference>
<keyword evidence="3" id="KW-1185">Reference proteome</keyword>
<dbReference type="Proteomes" id="UP001341245">
    <property type="component" value="Unassembled WGS sequence"/>
</dbReference>
<dbReference type="Gene3D" id="3.30.870.10">
    <property type="entry name" value="Endonuclease Chain A"/>
    <property type="match status" value="2"/>
</dbReference>
<dbReference type="EMBL" id="JASGXD010000014">
    <property type="protein sequence ID" value="KAK6001331.1"/>
    <property type="molecule type" value="Genomic_DNA"/>
</dbReference>